<protein>
    <submittedName>
        <fullName evidence="1">(northern house mosquito) hypothetical protein</fullName>
    </submittedName>
</protein>
<dbReference type="EMBL" id="HBUE01269748">
    <property type="protein sequence ID" value="CAG6563351.1"/>
    <property type="molecule type" value="Transcribed_RNA"/>
</dbReference>
<dbReference type="EMBL" id="HBUE01071003">
    <property type="protein sequence ID" value="CAG6472620.1"/>
    <property type="molecule type" value="Transcribed_RNA"/>
</dbReference>
<accession>A0A8D8FJ03</accession>
<evidence type="ECO:0000313" key="1">
    <source>
        <dbReference type="EMBL" id="CAG6472620.1"/>
    </source>
</evidence>
<dbReference type="EMBL" id="HBUE01164474">
    <property type="protein sequence ID" value="CAG6511910.1"/>
    <property type="molecule type" value="Transcribed_RNA"/>
</dbReference>
<name>A0A8D8FJ03_CULPI</name>
<dbReference type="AlphaFoldDB" id="A0A8D8FJ03"/>
<proteinExistence type="predicted"/>
<dbReference type="EMBL" id="HBUE01164475">
    <property type="protein sequence ID" value="CAG6511912.1"/>
    <property type="molecule type" value="Transcribed_RNA"/>
</dbReference>
<dbReference type="EMBL" id="HBUE01269749">
    <property type="protein sequence ID" value="CAG6563353.1"/>
    <property type="molecule type" value="Transcribed_RNA"/>
</dbReference>
<sequence length="112" mass="12701">MERKRKLHLESESGLNADFASWLNHQMAPCGDAFLAYNLKGCKLGLALGCLEKGLSRQSTGRARYRTYCTDCIHSCVFPSNAPQNKILAEEDCCKKWNDSIFFNCLWFDANI</sequence>
<reference evidence="1" key="1">
    <citation type="submission" date="2021-05" db="EMBL/GenBank/DDBJ databases">
        <authorList>
            <person name="Alioto T."/>
            <person name="Alioto T."/>
            <person name="Gomez Garrido J."/>
        </authorList>
    </citation>
    <scope>NUCLEOTIDE SEQUENCE</scope>
</reference>
<dbReference type="EMBL" id="HBUE01071002">
    <property type="protein sequence ID" value="CAG6472618.1"/>
    <property type="molecule type" value="Transcribed_RNA"/>
</dbReference>
<organism evidence="1">
    <name type="scientific">Culex pipiens</name>
    <name type="common">House mosquito</name>
    <dbReference type="NCBI Taxonomy" id="7175"/>
    <lineage>
        <taxon>Eukaryota</taxon>
        <taxon>Metazoa</taxon>
        <taxon>Ecdysozoa</taxon>
        <taxon>Arthropoda</taxon>
        <taxon>Hexapoda</taxon>
        <taxon>Insecta</taxon>
        <taxon>Pterygota</taxon>
        <taxon>Neoptera</taxon>
        <taxon>Endopterygota</taxon>
        <taxon>Diptera</taxon>
        <taxon>Nematocera</taxon>
        <taxon>Culicoidea</taxon>
        <taxon>Culicidae</taxon>
        <taxon>Culicinae</taxon>
        <taxon>Culicini</taxon>
        <taxon>Culex</taxon>
        <taxon>Culex</taxon>
    </lineage>
</organism>